<sequence>MSLSVWDIGQGENIMAHPSPDISLDIWDPPDLAKAWGVLYGGITETLASQRYCYGGHIVDQQPGKGLPQPNKKRNHREGQRNMTHVQLPVAILPERAISHRPEEDKRLQTDCQQFCTVPSSWAWSPCLPSPPSRSPPSHSTGLETLPTTTAAPGLLGPGPVALERRGRKVKRRSVGTPQQPYVCQIWGKTAQGMYLAARMSAALPVAKAA</sequence>
<dbReference type="KEGG" id="clup:CLUP02_02216"/>
<accession>A0A9Q8WAF4</accession>
<evidence type="ECO:0000256" key="1">
    <source>
        <dbReference type="SAM" id="MobiDB-lite"/>
    </source>
</evidence>
<keyword evidence="3" id="KW-1185">Reference proteome</keyword>
<dbReference type="RefSeq" id="XP_049137207.1">
    <property type="nucleotide sequence ID" value="XM_049281250.1"/>
</dbReference>
<feature type="region of interest" description="Disordered" evidence="1">
    <location>
        <begin position="128"/>
        <end position="175"/>
    </location>
</feature>
<reference evidence="2" key="1">
    <citation type="journal article" date="2021" name="Mol. Plant Microbe Interact.">
        <title>Complete Genome Sequence of the Plant-Pathogenic Fungus Colletotrichum lupini.</title>
        <authorList>
            <person name="Baroncelli R."/>
            <person name="Pensec F."/>
            <person name="Da Lio D."/>
            <person name="Boufleur T."/>
            <person name="Vicente I."/>
            <person name="Sarrocco S."/>
            <person name="Picot A."/>
            <person name="Baraldi E."/>
            <person name="Sukno S."/>
            <person name="Thon M."/>
            <person name="Le Floch G."/>
        </authorList>
    </citation>
    <scope>NUCLEOTIDE SEQUENCE</scope>
    <source>
        <strain evidence="2">IMI 504893</strain>
    </source>
</reference>
<dbReference type="EMBL" id="CP019471">
    <property type="protein sequence ID" value="UQC75562.1"/>
    <property type="molecule type" value="Genomic_DNA"/>
</dbReference>
<evidence type="ECO:0000313" key="2">
    <source>
        <dbReference type="EMBL" id="UQC75562.1"/>
    </source>
</evidence>
<dbReference type="AlphaFoldDB" id="A0A9Q8WAF4"/>
<proteinExistence type="predicted"/>
<evidence type="ECO:0000313" key="3">
    <source>
        <dbReference type="Proteomes" id="UP000830671"/>
    </source>
</evidence>
<name>A0A9Q8WAF4_9PEZI</name>
<feature type="compositionally biased region" description="Low complexity" evidence="1">
    <location>
        <begin position="136"/>
        <end position="162"/>
    </location>
</feature>
<feature type="region of interest" description="Disordered" evidence="1">
    <location>
        <begin position="60"/>
        <end position="83"/>
    </location>
</feature>
<dbReference type="GeneID" id="73336260"/>
<organism evidence="2 3">
    <name type="scientific">Colletotrichum lupini</name>
    <dbReference type="NCBI Taxonomy" id="145971"/>
    <lineage>
        <taxon>Eukaryota</taxon>
        <taxon>Fungi</taxon>
        <taxon>Dikarya</taxon>
        <taxon>Ascomycota</taxon>
        <taxon>Pezizomycotina</taxon>
        <taxon>Sordariomycetes</taxon>
        <taxon>Hypocreomycetidae</taxon>
        <taxon>Glomerellales</taxon>
        <taxon>Glomerellaceae</taxon>
        <taxon>Colletotrichum</taxon>
        <taxon>Colletotrichum acutatum species complex</taxon>
    </lineage>
</organism>
<gene>
    <name evidence="2" type="ORF">CLUP02_02216</name>
</gene>
<dbReference type="Proteomes" id="UP000830671">
    <property type="component" value="Chromosome 1"/>
</dbReference>
<protein>
    <submittedName>
        <fullName evidence="2">Uncharacterized protein</fullName>
    </submittedName>
</protein>